<dbReference type="SUPFAM" id="SSF53098">
    <property type="entry name" value="Ribonuclease H-like"/>
    <property type="match status" value="1"/>
</dbReference>
<dbReference type="PROSITE" id="PS50994">
    <property type="entry name" value="INTEGRASE"/>
    <property type="match status" value="1"/>
</dbReference>
<feature type="domain" description="Integrase catalytic" evidence="2">
    <location>
        <begin position="172"/>
        <end position="359"/>
    </location>
</feature>
<dbReference type="Gene3D" id="1.10.10.60">
    <property type="entry name" value="Homeodomain-like"/>
    <property type="match status" value="1"/>
</dbReference>
<dbReference type="STRING" id="935700.jaqu_35140"/>
<dbReference type="Gene3D" id="3.30.420.10">
    <property type="entry name" value="Ribonuclease H-like superfamily/Ribonuclease H"/>
    <property type="match status" value="1"/>
</dbReference>
<evidence type="ECO:0000313" key="3">
    <source>
        <dbReference type="EMBL" id="KIT14776.1"/>
    </source>
</evidence>
<dbReference type="GO" id="GO:0003676">
    <property type="term" value="F:nucleic acid binding"/>
    <property type="evidence" value="ECO:0007669"/>
    <property type="project" value="InterPro"/>
</dbReference>
<name>A0A0D1ECX0_9RHOB</name>
<feature type="region of interest" description="Disordered" evidence="1">
    <location>
        <begin position="458"/>
        <end position="500"/>
    </location>
</feature>
<dbReference type="Pfam" id="PF00665">
    <property type="entry name" value="rve"/>
    <property type="match status" value="1"/>
</dbReference>
<dbReference type="PANTHER" id="PTHR35004">
    <property type="entry name" value="TRANSPOSASE RV3428C-RELATED"/>
    <property type="match status" value="1"/>
</dbReference>
<accession>A0A0D1ECX0</accession>
<dbReference type="InterPro" id="IPR036397">
    <property type="entry name" value="RNaseH_sf"/>
</dbReference>
<dbReference type="SUPFAM" id="SSF50610">
    <property type="entry name" value="mu transposase, C-terminal domain"/>
    <property type="match status" value="1"/>
</dbReference>
<keyword evidence="4" id="KW-1185">Reference proteome</keyword>
<dbReference type="Pfam" id="PF13565">
    <property type="entry name" value="HTH_32"/>
    <property type="match status" value="1"/>
</dbReference>
<dbReference type="Proteomes" id="UP000032232">
    <property type="component" value="Unassembled WGS sequence"/>
</dbReference>
<evidence type="ECO:0000259" key="2">
    <source>
        <dbReference type="PROSITE" id="PS50994"/>
    </source>
</evidence>
<dbReference type="RefSeq" id="WP_201774382.1">
    <property type="nucleotide sequence ID" value="NZ_FZPF01000019.1"/>
</dbReference>
<dbReference type="InterPro" id="IPR015378">
    <property type="entry name" value="Transposase-like_Mu_C"/>
</dbReference>
<evidence type="ECO:0000313" key="4">
    <source>
        <dbReference type="Proteomes" id="UP000032232"/>
    </source>
</evidence>
<reference evidence="3 4" key="1">
    <citation type="submission" date="2015-02" db="EMBL/GenBank/DDBJ databases">
        <title>Genome Sequence of Jannaschia aquimarina DSM28248, a member of the Roseobacter clade.</title>
        <authorList>
            <person name="Voget S."/>
            <person name="Daniel R."/>
        </authorList>
    </citation>
    <scope>NUCLEOTIDE SEQUENCE [LARGE SCALE GENOMIC DNA]</scope>
    <source>
        <strain evidence="3 4">GSW-M26</strain>
    </source>
</reference>
<dbReference type="GO" id="GO:0015074">
    <property type="term" value="P:DNA integration"/>
    <property type="evidence" value="ECO:0007669"/>
    <property type="project" value="InterPro"/>
</dbReference>
<feature type="compositionally biased region" description="Basic and acidic residues" evidence="1">
    <location>
        <begin position="473"/>
        <end position="483"/>
    </location>
</feature>
<dbReference type="InterPro" id="IPR001584">
    <property type="entry name" value="Integrase_cat-core"/>
</dbReference>
<protein>
    <recommendedName>
        <fullName evidence="2">Integrase catalytic domain-containing protein</fullName>
    </recommendedName>
</protein>
<dbReference type="Gene3D" id="2.30.30.130">
    <property type="entry name" value="Transposase, Mu, C-terminal"/>
    <property type="match status" value="1"/>
</dbReference>
<dbReference type="PATRIC" id="fig|935700.4.peg.3622"/>
<sequence length="500" mass="55924">MTSKKPDLATSLTNRPLDDPLTDSLAAFSDAARGTAMERFRILQPHLDTDVPLTEVARVSGHSIRTLRRWLTRYHDAGLVGLMRRGRSDAGHRKLHADLAHRIEALAVQKPRLSAASIQRRIAEVARADGHPAPSYATVRRVMGALDPAMLCLVHEGPTAYRDRFELIHRHRAERPNAVWQADHTQLDLLILDANGEPARPWLTIVQDDYSRAVAGYSVFLGTPSALQTALALRQAIWRKTAPDWPVCGIPGTLYTDHGSDFTSQHLEQVAAELRIELVFSAVARPQGRGKIERIFGTVNTELLPELSGHLAEGKTRRPPALSLSELDQAVGRFLVGTHNARRHSEIGMTPNAAWRGDGWLPNLPESVEALDLLLLTVAKARLVRRDGIHFQGLRYMDPTLAAFVGEHVTIRYDPRDMAEIRVFHRNRFLCRAISPDHAGRTISLKDIQQARTARRRALRQEIKGRTGSVTDHLSDADHEPRPKPSAKSKLLLYKEDRRT</sequence>
<dbReference type="AlphaFoldDB" id="A0A0D1ECX0"/>
<dbReference type="PANTHER" id="PTHR35004:SF6">
    <property type="entry name" value="TRANSPOSASE"/>
    <property type="match status" value="1"/>
</dbReference>
<comment type="caution">
    <text evidence="3">The sequence shown here is derived from an EMBL/GenBank/DDBJ whole genome shotgun (WGS) entry which is preliminary data.</text>
</comment>
<evidence type="ECO:0000256" key="1">
    <source>
        <dbReference type="SAM" id="MobiDB-lite"/>
    </source>
</evidence>
<dbReference type="SUPFAM" id="SSF46689">
    <property type="entry name" value="Homeodomain-like"/>
    <property type="match status" value="1"/>
</dbReference>
<dbReference type="InterPro" id="IPR009004">
    <property type="entry name" value="Transposase_Mu_C"/>
</dbReference>
<organism evidence="3 4">
    <name type="scientific">Jannaschia aquimarina</name>
    <dbReference type="NCBI Taxonomy" id="935700"/>
    <lineage>
        <taxon>Bacteria</taxon>
        <taxon>Pseudomonadati</taxon>
        <taxon>Pseudomonadota</taxon>
        <taxon>Alphaproteobacteria</taxon>
        <taxon>Rhodobacterales</taxon>
        <taxon>Roseobacteraceae</taxon>
        <taxon>Jannaschia</taxon>
    </lineage>
</organism>
<dbReference type="InterPro" id="IPR012337">
    <property type="entry name" value="RNaseH-like_sf"/>
</dbReference>
<gene>
    <name evidence="3" type="ORF">jaqu_35140</name>
</gene>
<dbReference type="EMBL" id="JYFE01000063">
    <property type="protein sequence ID" value="KIT14776.1"/>
    <property type="molecule type" value="Genomic_DNA"/>
</dbReference>
<dbReference type="InterPro" id="IPR009057">
    <property type="entry name" value="Homeodomain-like_sf"/>
</dbReference>
<dbReference type="Pfam" id="PF09299">
    <property type="entry name" value="Mu-transpos_C"/>
    <property type="match status" value="1"/>
</dbReference>
<proteinExistence type="predicted"/>